<feature type="transmembrane region" description="Helical" evidence="3">
    <location>
        <begin position="122"/>
        <end position="144"/>
    </location>
</feature>
<organism evidence="6 7">
    <name type="scientific">Herpetosiphon geysericola</name>
    <dbReference type="NCBI Taxonomy" id="70996"/>
    <lineage>
        <taxon>Bacteria</taxon>
        <taxon>Bacillati</taxon>
        <taxon>Chloroflexota</taxon>
        <taxon>Chloroflexia</taxon>
        <taxon>Herpetosiphonales</taxon>
        <taxon>Herpetosiphonaceae</taxon>
        <taxon>Herpetosiphon</taxon>
    </lineage>
</organism>
<accession>A0A0P6YKM2</accession>
<feature type="compositionally biased region" description="Low complexity" evidence="2">
    <location>
        <begin position="161"/>
        <end position="170"/>
    </location>
</feature>
<dbReference type="AlphaFoldDB" id="A0A0P6YKM2"/>
<dbReference type="InterPro" id="IPR027381">
    <property type="entry name" value="LytR/CpsA/Psr_C"/>
</dbReference>
<evidence type="ECO:0000259" key="4">
    <source>
        <dbReference type="Pfam" id="PF03816"/>
    </source>
</evidence>
<dbReference type="Gene3D" id="3.30.70.2390">
    <property type="match status" value="1"/>
</dbReference>
<evidence type="ECO:0000313" key="6">
    <source>
        <dbReference type="EMBL" id="KPL90328.1"/>
    </source>
</evidence>
<feature type="domain" description="LytR/CpsA/Psr regulator C-terminal" evidence="5">
    <location>
        <begin position="486"/>
        <end position="580"/>
    </location>
</feature>
<dbReference type="InterPro" id="IPR050922">
    <property type="entry name" value="LytR/CpsA/Psr_CW_biosynth"/>
</dbReference>
<dbReference type="NCBIfam" id="TIGR00350">
    <property type="entry name" value="lytR_cpsA_psr"/>
    <property type="match status" value="1"/>
</dbReference>
<keyword evidence="3" id="KW-0812">Transmembrane</keyword>
<reference evidence="6 7" key="1">
    <citation type="submission" date="2015-07" db="EMBL/GenBank/DDBJ databases">
        <title>Whole genome sequence of Herpetosiphon geysericola DSM 7119.</title>
        <authorList>
            <person name="Hemp J."/>
            <person name="Ward L.M."/>
            <person name="Pace L.A."/>
            <person name="Fischer W.W."/>
        </authorList>
    </citation>
    <scope>NUCLEOTIDE SEQUENCE [LARGE SCALE GENOMIC DNA]</scope>
    <source>
        <strain evidence="6 7">DSM 7119</strain>
    </source>
</reference>
<dbReference type="InterPro" id="IPR004474">
    <property type="entry name" value="LytR_CpsA_psr"/>
</dbReference>
<proteinExistence type="inferred from homology"/>
<evidence type="ECO:0000313" key="7">
    <source>
        <dbReference type="Proteomes" id="UP000050277"/>
    </source>
</evidence>
<dbReference type="EMBL" id="LGKP01000012">
    <property type="protein sequence ID" value="KPL90328.1"/>
    <property type="molecule type" value="Genomic_DNA"/>
</dbReference>
<dbReference type="Gene3D" id="3.40.630.190">
    <property type="entry name" value="LCP protein"/>
    <property type="match status" value="1"/>
</dbReference>
<feature type="domain" description="Cell envelope-related transcriptional attenuator" evidence="4">
    <location>
        <begin position="206"/>
        <end position="378"/>
    </location>
</feature>
<dbReference type="Pfam" id="PF03816">
    <property type="entry name" value="LytR_cpsA_psr"/>
    <property type="match status" value="1"/>
</dbReference>
<dbReference type="STRING" id="70996.SE18_06855"/>
<dbReference type="PANTHER" id="PTHR33392">
    <property type="entry name" value="POLYISOPRENYL-TEICHOIC ACID--PEPTIDOGLYCAN TEICHOIC ACID TRANSFERASE TAGU"/>
    <property type="match status" value="1"/>
</dbReference>
<dbReference type="Proteomes" id="UP000050277">
    <property type="component" value="Unassembled WGS sequence"/>
</dbReference>
<feature type="region of interest" description="Disordered" evidence="2">
    <location>
        <begin position="1"/>
        <end position="53"/>
    </location>
</feature>
<feature type="region of interest" description="Disordered" evidence="2">
    <location>
        <begin position="161"/>
        <end position="181"/>
    </location>
</feature>
<keyword evidence="7" id="KW-1185">Reference proteome</keyword>
<evidence type="ECO:0000259" key="5">
    <source>
        <dbReference type="Pfam" id="PF13399"/>
    </source>
</evidence>
<sequence>MPAKIDTPEESTNGSANDLSLDAEHVSSQATTPLPTHSRPKSKASSNPNDAALMNELLLNNQAAPARPRARTVPRAEHEGAYVRVPKAVSSAVGAGPTSRPLPPKHKQPPVKTTSRGAGCGMIALGILLAVVLVGGGTALWGYLKVKGATSDMLVTIPTPERNVVENPNNPNSPPNQPLATPDIVKDPFNLLLIGVDLRENDTEARTDTIIVLHVDPAQKWASMVSIPRDSCAEIPGYDEPGTCSQRINAAYELGYKRGIEKKMANPSTEGMALTRDTVANMLNLNIDYVAQVDFKGFRKIVDAVGGITINVQRPLWDASYPTDDGDYGLIRLYIPAGLQHMDGTTALRYARSRHQDADYGRSRRQQDVIRAFVQTLKDKGLFDQIDSLNSLSEQLKGSFYTDLPITDLGNLRALAGLGTDIANGRIKSVKWDTSAVAGYIDEYKYVPIWDQSSINATVNELLTSPIPDTNSPVDGSSNTPSDDNLSIEVINGAQISGLAGDVATHLENREYQLLASSTASTVYDTTKIIDFGNHKELREQLAAELGINSRNIIVVSKTSPAPEQPKGDPALVLLLGRDYDESWRTP</sequence>
<dbReference type="OrthoDB" id="305468at2"/>
<name>A0A0P6YKM2_9CHLR</name>
<gene>
    <name evidence="6" type="ORF">SE18_06855</name>
</gene>
<dbReference type="Pfam" id="PF13399">
    <property type="entry name" value="LytR_C"/>
    <property type="match status" value="1"/>
</dbReference>
<keyword evidence="3" id="KW-1133">Transmembrane helix</keyword>
<dbReference type="PANTHER" id="PTHR33392:SF6">
    <property type="entry name" value="POLYISOPRENYL-TEICHOIC ACID--PEPTIDOGLYCAN TEICHOIC ACID TRANSFERASE TAGU"/>
    <property type="match status" value="1"/>
</dbReference>
<comment type="similarity">
    <text evidence="1">Belongs to the LytR/CpsA/Psr (LCP) family.</text>
</comment>
<dbReference type="RefSeq" id="WP_054533688.1">
    <property type="nucleotide sequence ID" value="NZ_LGKP01000012.1"/>
</dbReference>
<feature type="region of interest" description="Disordered" evidence="2">
    <location>
        <begin position="90"/>
        <end position="114"/>
    </location>
</feature>
<feature type="compositionally biased region" description="Polar residues" evidence="2">
    <location>
        <begin position="26"/>
        <end position="35"/>
    </location>
</feature>
<protein>
    <recommendedName>
        <fullName evidence="8">Cell envelope-related transcriptional attenuator domain-containing protein</fullName>
    </recommendedName>
</protein>
<evidence type="ECO:0008006" key="8">
    <source>
        <dbReference type="Google" id="ProtNLM"/>
    </source>
</evidence>
<evidence type="ECO:0000256" key="2">
    <source>
        <dbReference type="SAM" id="MobiDB-lite"/>
    </source>
</evidence>
<keyword evidence="3" id="KW-0472">Membrane</keyword>
<evidence type="ECO:0000256" key="3">
    <source>
        <dbReference type="SAM" id="Phobius"/>
    </source>
</evidence>
<comment type="caution">
    <text evidence="6">The sequence shown here is derived from an EMBL/GenBank/DDBJ whole genome shotgun (WGS) entry which is preliminary data.</text>
</comment>
<evidence type="ECO:0000256" key="1">
    <source>
        <dbReference type="ARBA" id="ARBA00006068"/>
    </source>
</evidence>